<sequence>MAESMAREELYKEMLLNIAHDLGLYDPDFTEVVNKIYSLQHPWIDVDGIHNMPFGNWVVIMTDGEYGVCQVVQGGSGKFAVINGRFYFDWEPVVAYMPMPQYIPKGGA</sequence>
<proteinExistence type="predicted"/>
<protein>
    <submittedName>
        <fullName evidence="1">Uncharacterized protein</fullName>
    </submittedName>
</protein>
<reference evidence="1" key="1">
    <citation type="submission" date="2024-02" db="EMBL/GenBank/DDBJ databases">
        <title>Klebsiella phages.</title>
        <authorList>
            <person name="Li J."/>
            <person name="Feng Y."/>
            <person name="Zong Z."/>
        </authorList>
    </citation>
    <scope>NUCLEOTIDE SEQUENCE</scope>
</reference>
<organism evidence="1">
    <name type="scientific">Klebsiella phage phi1_175008</name>
    <dbReference type="NCBI Taxonomy" id="3127744"/>
    <lineage>
        <taxon>Viruses</taxon>
        <taxon>Duplodnaviria</taxon>
        <taxon>Heunggongvirae</taxon>
        <taxon>Uroviricota</taxon>
        <taxon>Caudoviricetes</taxon>
        <taxon>Stephanstirmvirinae</taxon>
    </lineage>
</organism>
<name>A0AC61ZTI7_9CAUD</name>
<evidence type="ECO:0000313" key="1">
    <source>
        <dbReference type="EMBL" id="WWT41154.1"/>
    </source>
</evidence>
<dbReference type="EMBL" id="PP357458">
    <property type="protein sequence ID" value="WWT41154.1"/>
    <property type="molecule type" value="Genomic_DNA"/>
</dbReference>
<accession>A0AC61ZTI7</accession>